<evidence type="ECO:0000313" key="2">
    <source>
        <dbReference type="EMBL" id="AXV07110.1"/>
    </source>
</evidence>
<organism evidence="2 3">
    <name type="scientific">Euzebya pacifica</name>
    <dbReference type="NCBI Taxonomy" id="1608957"/>
    <lineage>
        <taxon>Bacteria</taxon>
        <taxon>Bacillati</taxon>
        <taxon>Actinomycetota</taxon>
        <taxon>Nitriliruptoria</taxon>
        <taxon>Euzebyales</taxon>
    </lineage>
</organism>
<proteinExistence type="predicted"/>
<dbReference type="Gene3D" id="3.60.15.10">
    <property type="entry name" value="Ribonuclease Z/Hydroxyacylglutathione hydrolase-like"/>
    <property type="match status" value="1"/>
</dbReference>
<reference evidence="2 3" key="1">
    <citation type="submission" date="2018-09" db="EMBL/GenBank/DDBJ databases">
        <title>Complete genome sequence of Euzebya sp. DY32-46 isolated from seawater of Pacific Ocean.</title>
        <authorList>
            <person name="Xu L."/>
            <person name="Wu Y.-H."/>
            <person name="Xu X.-W."/>
        </authorList>
    </citation>
    <scope>NUCLEOTIDE SEQUENCE [LARGE SCALE GENOMIC DNA]</scope>
    <source>
        <strain evidence="2 3">DY32-46</strain>
    </source>
</reference>
<evidence type="ECO:0000313" key="3">
    <source>
        <dbReference type="Proteomes" id="UP000264006"/>
    </source>
</evidence>
<dbReference type="Proteomes" id="UP000264006">
    <property type="component" value="Chromosome"/>
</dbReference>
<keyword evidence="3" id="KW-1185">Reference proteome</keyword>
<evidence type="ECO:0000256" key="1">
    <source>
        <dbReference type="SAM" id="MobiDB-lite"/>
    </source>
</evidence>
<dbReference type="InterPro" id="IPR036866">
    <property type="entry name" value="RibonucZ/Hydroxyglut_hydro"/>
</dbReference>
<feature type="region of interest" description="Disordered" evidence="1">
    <location>
        <begin position="19"/>
        <end position="42"/>
    </location>
</feature>
<dbReference type="AlphaFoldDB" id="A0A346XY13"/>
<dbReference type="SUPFAM" id="SSF56281">
    <property type="entry name" value="Metallo-hydrolase/oxidoreductase"/>
    <property type="match status" value="1"/>
</dbReference>
<dbReference type="KEGG" id="euz:DVS28_a2429"/>
<sequence length="42" mass="4928">MDSLEDKLFVLNDEVRVHPGHGDDTTLGAERPHLQEWRDRGW</sequence>
<accession>A0A346XY13</accession>
<gene>
    <name evidence="2" type="ORF">DVS28_a2429</name>
</gene>
<dbReference type="EMBL" id="CP031165">
    <property type="protein sequence ID" value="AXV07110.1"/>
    <property type="molecule type" value="Genomic_DNA"/>
</dbReference>
<name>A0A346XY13_9ACTN</name>
<protein>
    <submittedName>
        <fullName evidence="2">Metallo-beta-lactamase superfamily protein</fullName>
    </submittedName>
</protein>